<organism evidence="4">
    <name type="scientific">Rhodothermus marinus</name>
    <name type="common">Rhodothermus obamensis</name>
    <dbReference type="NCBI Taxonomy" id="29549"/>
    <lineage>
        <taxon>Bacteria</taxon>
        <taxon>Pseudomonadati</taxon>
        <taxon>Rhodothermota</taxon>
        <taxon>Rhodothermia</taxon>
        <taxon>Rhodothermales</taxon>
        <taxon>Rhodothermaceae</taxon>
        <taxon>Rhodothermus</taxon>
    </lineage>
</organism>
<keyword evidence="3" id="KW-0472">Membrane</keyword>
<feature type="transmembrane region" description="Helical" evidence="3">
    <location>
        <begin position="156"/>
        <end position="178"/>
    </location>
</feature>
<feature type="coiled-coil region" evidence="1">
    <location>
        <begin position="523"/>
        <end position="596"/>
    </location>
</feature>
<gene>
    <name evidence="4" type="ORF">ENO59_00515</name>
</gene>
<dbReference type="PANTHER" id="PTHR34491:SF156">
    <property type="entry name" value="KINESIN MOTOR DOMAIN-CONTAINING PROTEIN"/>
    <property type="match status" value="1"/>
</dbReference>
<feature type="coiled-coil region" evidence="1">
    <location>
        <begin position="924"/>
        <end position="1050"/>
    </location>
</feature>
<name>A0A7V2AYH3_RHOMR</name>
<proteinExistence type="predicted"/>
<reference evidence="4" key="1">
    <citation type="journal article" date="2020" name="mSystems">
        <title>Genome- and Community-Level Interaction Insights into Carbon Utilization and Element Cycling Functions of Hydrothermarchaeota in Hydrothermal Sediment.</title>
        <authorList>
            <person name="Zhou Z."/>
            <person name="Liu Y."/>
            <person name="Xu W."/>
            <person name="Pan J."/>
            <person name="Luo Z.H."/>
            <person name="Li M."/>
        </authorList>
    </citation>
    <scope>NUCLEOTIDE SEQUENCE [LARGE SCALE GENOMIC DNA]</scope>
    <source>
        <strain evidence="4">SpSt-143</strain>
    </source>
</reference>
<comment type="caution">
    <text evidence="4">The sequence shown here is derived from an EMBL/GenBank/DDBJ whole genome shotgun (WGS) entry which is preliminary data.</text>
</comment>
<accession>A0A7V2AYH3</accession>
<feature type="transmembrane region" description="Helical" evidence="3">
    <location>
        <begin position="61"/>
        <end position="79"/>
    </location>
</feature>
<feature type="region of interest" description="Disordered" evidence="2">
    <location>
        <begin position="696"/>
        <end position="733"/>
    </location>
</feature>
<feature type="region of interest" description="Disordered" evidence="2">
    <location>
        <begin position="1062"/>
        <end position="1095"/>
    </location>
</feature>
<feature type="compositionally biased region" description="Low complexity" evidence="2">
    <location>
        <begin position="719"/>
        <end position="733"/>
    </location>
</feature>
<evidence type="ECO:0000256" key="2">
    <source>
        <dbReference type="SAM" id="MobiDB-lite"/>
    </source>
</evidence>
<protein>
    <submittedName>
        <fullName evidence="4">Chromosome partitioning protein ParA</fullName>
    </submittedName>
</protein>
<dbReference type="EMBL" id="DSGB01000001">
    <property type="protein sequence ID" value="HER94994.1"/>
    <property type="molecule type" value="Genomic_DNA"/>
</dbReference>
<feature type="transmembrane region" description="Helical" evidence="3">
    <location>
        <begin position="31"/>
        <end position="55"/>
    </location>
</feature>
<dbReference type="AlphaFoldDB" id="A0A7V2AYH3"/>
<feature type="region of interest" description="Disordered" evidence="2">
    <location>
        <begin position="773"/>
        <end position="794"/>
    </location>
</feature>
<evidence type="ECO:0000313" key="4">
    <source>
        <dbReference type="EMBL" id="HER94994.1"/>
    </source>
</evidence>
<keyword evidence="3" id="KW-0812">Transmembrane</keyword>
<dbReference type="PANTHER" id="PTHR34491">
    <property type="entry name" value="A-TYPE INCLUSION PROTEIN, PUTATIVE-RELATED"/>
    <property type="match status" value="1"/>
</dbReference>
<evidence type="ECO:0000256" key="1">
    <source>
        <dbReference type="SAM" id="Coils"/>
    </source>
</evidence>
<keyword evidence="3" id="KW-1133">Transmembrane helix</keyword>
<feature type="compositionally biased region" description="Basic and acidic residues" evidence="2">
    <location>
        <begin position="1062"/>
        <end position="1086"/>
    </location>
</feature>
<keyword evidence="1" id="KW-0175">Coiled coil</keyword>
<evidence type="ECO:0000256" key="3">
    <source>
        <dbReference type="SAM" id="Phobius"/>
    </source>
</evidence>
<sequence>MTEAPHPSIALLQKRLAQTRRRWIAAQLTMALLRLAGALGLLWGVALLLEVLFWLPATWRTVLLLGLVLGSLALIVWHLGQWLRAFWRLDEEHLARQIGRQFPEIADRLLTLLQLERGRCSSAAAALVKRAQQELATQIMPVPFEQLAALRPSHRLLGIGLGPLILLGLGFLVAPGAFKAAATRLFSPGRTFERPLPFMLIVTPGDTTLARGDTLRITATLQGTHFPKQLTLALRYAGELQPETFTLIPDSLGRAQFTLPNLQRPLHYRLEALPAATPWHTVTLQERPIARGLQLTLHYPAYTGLPAQTLPLDVGHVTALPGTQVYLQFLTAGAPVAQAALRFDNGAIVPLRLQDSLAQGSFVLLQEGTYWIELQTADGLTNVDPIRYQLKLLPDEAPIITLLRPEATYTLDDALEAPLLVRVHDDFGFTGLRLYWRLAQSSFRPVEAEFSYRTLPLTIPRPLDQEIEYRWELRADGLELVPGDVLEYYLEVWDNDRVSGPKATRTPIQQLRLPSLAERYEALDAAQDNIAQGLESLREQAEQLQSTFQELQETIRRTQQAGWNEQQQAEQLRQQQEALEEQVDALAKQLEHLAREMQVNQLVSEETLERYQELQRVVEEIRSPELRQALEQLQEALRALDLPRMLENLEHVRFNEAQFRERIERALELFKRLRTQQQLEEAARLAEALARTEERLAEQTQQLQQQTAAQDTATMPTPEALARQQEAASQEAQQLEQLLEETRRQMETLRGTPRQAMDSLQQSLRRLSLPERMQQNAQQLRQGDFSGAQQEQQQMQQQLEGLAARLSQLRQHMEGGQLQLNVAGLRQALRHVLLLSEAQETLRNELQALRTDRPPATLARRQEGLIQGTRTVTDSLRQLARRIPQMERAVQQTASEALRAMEASVSGMAEGTARLASSNQTLAMMHLNELARMLADLLEQLQRQSAGGMSLAQMIQQLQQMAGEQQQLNDQIQQLLNDIQGTRLVTDQLERMRQLARQQEAIRRQLHQLARDREARRRLLGDLDALARQMEETVQELQQGQLDRRTLERQRQILTRLLEAQHSIREQDEEPRRQSRSGEDVVRESPPELTPQQELDRLRRALIEALESGYAPDYEALIRRYFELLERLQQPAPQTP</sequence>
<feature type="compositionally biased region" description="Low complexity" evidence="2">
    <location>
        <begin position="698"/>
        <end position="710"/>
    </location>
</feature>